<reference evidence="1 2" key="1">
    <citation type="submission" date="2017-05" db="EMBL/GenBank/DDBJ databases">
        <authorList>
            <person name="Varghese N."/>
            <person name="Submissions S."/>
        </authorList>
    </citation>
    <scope>NUCLEOTIDE SEQUENCE [LARGE SCALE GENOMIC DNA]</scope>
    <source>
        <strain evidence="1 2">DSM 25457</strain>
    </source>
</reference>
<organism evidence="1 2">
    <name type="scientific">Neorhodopirellula lusitana</name>
    <dbReference type="NCBI Taxonomy" id="445327"/>
    <lineage>
        <taxon>Bacteria</taxon>
        <taxon>Pseudomonadati</taxon>
        <taxon>Planctomycetota</taxon>
        <taxon>Planctomycetia</taxon>
        <taxon>Pirellulales</taxon>
        <taxon>Pirellulaceae</taxon>
        <taxon>Neorhodopirellula</taxon>
    </lineage>
</organism>
<evidence type="ECO:0000313" key="2">
    <source>
        <dbReference type="Proteomes" id="UP001158067"/>
    </source>
</evidence>
<dbReference type="RefSeq" id="WP_283433541.1">
    <property type="nucleotide sequence ID" value="NZ_FXUG01000008.1"/>
</dbReference>
<dbReference type="NCBIfam" id="TIGR04355">
    <property type="entry name" value="HprK_rel_B"/>
    <property type="match status" value="1"/>
</dbReference>
<dbReference type="EMBL" id="FXUG01000008">
    <property type="protein sequence ID" value="SMP64151.1"/>
    <property type="molecule type" value="Genomic_DNA"/>
</dbReference>
<dbReference type="Gene3D" id="3.40.50.300">
    <property type="entry name" value="P-loop containing nucleotide triphosphate hydrolases"/>
    <property type="match status" value="1"/>
</dbReference>
<keyword evidence="1" id="KW-0418">Kinase</keyword>
<dbReference type="InterPro" id="IPR027597">
    <property type="entry name" value="HprK-rel_B"/>
</dbReference>
<proteinExistence type="predicted"/>
<keyword evidence="2" id="KW-1185">Reference proteome</keyword>
<gene>
    <name evidence="1" type="ORF">SAMN06265222_108174</name>
</gene>
<name>A0ABY1Q9G3_9BACT</name>
<evidence type="ECO:0000313" key="1">
    <source>
        <dbReference type="EMBL" id="SMP64151.1"/>
    </source>
</evidence>
<accession>A0ABY1Q9G3</accession>
<comment type="caution">
    <text evidence="1">The sequence shown here is derived from an EMBL/GenBank/DDBJ whole genome shotgun (WGS) entry which is preliminary data.</text>
</comment>
<dbReference type="InterPro" id="IPR027417">
    <property type="entry name" value="P-loop_NTPase"/>
</dbReference>
<dbReference type="Proteomes" id="UP001158067">
    <property type="component" value="Unassembled WGS sequence"/>
</dbReference>
<protein>
    <submittedName>
        <fullName evidence="1">HprK-related kinase B</fullName>
    </submittedName>
</protein>
<sequence>MNDLESISQKLLAGVDLIPDSVVLELDRFRVQILSNSPDLLDRLRSYFSHLLVDGEADCVIHAIEAPPTDLGLTYQDWRREAGKAGRKDAYFNINRQGTNDSNDKAIGTTGDDKDLAVAFAGRVIHKVRTGMLFLQSETTRIAYGPCVANDNQVINFINCQYMNWLQHRGAVICHASGVVMEDQALAIAGFSGGGKSSLMLRILQSCDSDFLTNDRLFISPSDHGDVRAYGIPKLPRVNPGTIVSLPSLRPMLDDQQLELFEALPLNELWNLEQKYDVDITQRYGDNRISLQARLTDLLVLNWSHQATTECKIERVNIQERPDLLEAVMKSPGPFYRDAEGVFQSDLPAANPAPYLDCLEGVNVWEASGKVDFEMAAATCEAMIRTELCMKPS</sequence>
<dbReference type="GO" id="GO:0016301">
    <property type="term" value="F:kinase activity"/>
    <property type="evidence" value="ECO:0007669"/>
    <property type="project" value="UniProtKB-KW"/>
</dbReference>
<keyword evidence="1" id="KW-0808">Transferase</keyword>
<dbReference type="SUPFAM" id="SSF53795">
    <property type="entry name" value="PEP carboxykinase-like"/>
    <property type="match status" value="1"/>
</dbReference>